<dbReference type="InterPro" id="IPR000120">
    <property type="entry name" value="Amidase"/>
</dbReference>
<dbReference type="RefSeq" id="WP_231481110.1">
    <property type="nucleotide sequence ID" value="NZ_BAAAZO010000009.1"/>
</dbReference>
<dbReference type="EMBL" id="BAAAZO010000009">
    <property type="protein sequence ID" value="GAA3622344.1"/>
    <property type="molecule type" value="Genomic_DNA"/>
</dbReference>
<reference evidence="5" key="1">
    <citation type="journal article" date="2019" name="Int. J. Syst. Evol. Microbiol.">
        <title>The Global Catalogue of Microorganisms (GCM) 10K type strain sequencing project: providing services to taxonomists for standard genome sequencing and annotation.</title>
        <authorList>
            <consortium name="The Broad Institute Genomics Platform"/>
            <consortium name="The Broad Institute Genome Sequencing Center for Infectious Disease"/>
            <person name="Wu L."/>
            <person name="Ma J."/>
        </authorList>
    </citation>
    <scope>NUCLEOTIDE SEQUENCE [LARGE SCALE GENOMIC DNA]</scope>
    <source>
        <strain evidence="5">JCM 16902</strain>
    </source>
</reference>
<feature type="domain" description="Allophanate hydrolase C-terminal" evidence="3">
    <location>
        <begin position="479"/>
        <end position="599"/>
    </location>
</feature>
<feature type="region of interest" description="Disordered" evidence="1">
    <location>
        <begin position="211"/>
        <end position="255"/>
    </location>
</feature>
<gene>
    <name evidence="4" type="ORF">GCM10022223_44090</name>
</gene>
<protein>
    <recommendedName>
        <fullName evidence="6">Allophanate hydrolase</fullName>
    </recommendedName>
</protein>
<dbReference type="Pfam" id="PF21986">
    <property type="entry name" value="AH_C"/>
    <property type="match status" value="1"/>
</dbReference>
<dbReference type="Gene3D" id="3.90.1300.10">
    <property type="entry name" value="Amidase signature (AS) domain"/>
    <property type="match status" value="2"/>
</dbReference>
<accession>A0ABP6ZZ63</accession>
<proteinExistence type="predicted"/>
<dbReference type="Gene3D" id="3.10.490.10">
    <property type="entry name" value="Gamma-glutamyl cyclotransferase-like"/>
    <property type="match status" value="1"/>
</dbReference>
<dbReference type="InterPro" id="IPR053844">
    <property type="entry name" value="AH_C"/>
</dbReference>
<dbReference type="Proteomes" id="UP001501074">
    <property type="component" value="Unassembled WGS sequence"/>
</dbReference>
<name>A0ABP6ZZ63_9ACTN</name>
<evidence type="ECO:0000313" key="4">
    <source>
        <dbReference type="EMBL" id="GAA3622344.1"/>
    </source>
</evidence>
<evidence type="ECO:0000259" key="2">
    <source>
        <dbReference type="Pfam" id="PF01425"/>
    </source>
</evidence>
<evidence type="ECO:0000256" key="1">
    <source>
        <dbReference type="SAM" id="MobiDB-lite"/>
    </source>
</evidence>
<dbReference type="SUPFAM" id="SSF75304">
    <property type="entry name" value="Amidase signature (AS) enzymes"/>
    <property type="match status" value="1"/>
</dbReference>
<keyword evidence="5" id="KW-1185">Reference proteome</keyword>
<dbReference type="PANTHER" id="PTHR11895:SF169">
    <property type="entry name" value="GLUTAMYL-TRNA(GLN) AMIDOTRANSFERASE"/>
    <property type="match status" value="1"/>
</dbReference>
<dbReference type="PANTHER" id="PTHR11895">
    <property type="entry name" value="TRANSAMIDASE"/>
    <property type="match status" value="1"/>
</dbReference>
<dbReference type="Gene3D" id="1.20.58.1700">
    <property type="match status" value="1"/>
</dbReference>
<evidence type="ECO:0000259" key="3">
    <source>
        <dbReference type="Pfam" id="PF21986"/>
    </source>
</evidence>
<sequence>MVTRVATAFRSITESAHPAIWIALRPETEALAEAQEIDRRVAAGAHLPLAGLVAAVKDNIDVAGLPTTAGARSYAYEPAADATAVARLRAAGAVVIGKTNLDQFATGLVGTRSPFGAVPNAFSAQHISGGSSSGSAVSVALGQVDFALGTDTAGSGRVPAALNGIVGVKPTRGLIPATGVVPACRSLDCVTVFARRLDLARLVAELLSGPDEQDPLARATPPPVIRQSFPGDTLPDHERSSGGGERGSGDTSSVIMQTFPGESLHDHEQGGGLPRWAGVLRVAVPTAEHLEGLAEGWAQRFAVVVDELRRTGAQIVEVDIAPLLEAATLLYGGAFVAERTAAVGDHLAAHADLIGADLDPTVAGIINAGRDITAVQVFHDLEKLDRLGQAGRRLFENVDALLTPTTTWHPTLEEVAADPVGANSRMGRFTNFANLLDLASLAVPAGAVNGLPFGVMFSGPAFSDQRLAQLASRIGADDIDLLVVGAHLSGQPLNGDLVRAGGSLVGPVTTASSYRLYALSTTPPKPGLVRDISGKSVIGEVWRLPAAGFGAFVAALPRPMVIGKVDLDDGTQVSGFLCEPAALEGATEITPHGGWLSYLNALKGH</sequence>
<organism evidence="4 5">
    <name type="scientific">Kineosporia mesophila</name>
    <dbReference type="NCBI Taxonomy" id="566012"/>
    <lineage>
        <taxon>Bacteria</taxon>
        <taxon>Bacillati</taxon>
        <taxon>Actinomycetota</taxon>
        <taxon>Actinomycetes</taxon>
        <taxon>Kineosporiales</taxon>
        <taxon>Kineosporiaceae</taxon>
        <taxon>Kineosporia</taxon>
    </lineage>
</organism>
<evidence type="ECO:0008006" key="6">
    <source>
        <dbReference type="Google" id="ProtNLM"/>
    </source>
</evidence>
<feature type="domain" description="Amidase" evidence="2">
    <location>
        <begin position="11"/>
        <end position="221"/>
    </location>
</feature>
<dbReference type="InterPro" id="IPR036928">
    <property type="entry name" value="AS_sf"/>
</dbReference>
<dbReference type="Pfam" id="PF01425">
    <property type="entry name" value="Amidase"/>
    <property type="match status" value="2"/>
</dbReference>
<comment type="caution">
    <text evidence="4">The sequence shown here is derived from an EMBL/GenBank/DDBJ whole genome shotgun (WGS) entry which is preliminary data.</text>
</comment>
<dbReference type="InterPro" id="IPR023631">
    <property type="entry name" value="Amidase_dom"/>
</dbReference>
<feature type="domain" description="Amidase" evidence="2">
    <location>
        <begin position="280"/>
        <end position="467"/>
    </location>
</feature>
<evidence type="ECO:0000313" key="5">
    <source>
        <dbReference type="Proteomes" id="UP001501074"/>
    </source>
</evidence>